<feature type="region of interest" description="Disordered" evidence="5">
    <location>
        <begin position="1"/>
        <end position="61"/>
    </location>
</feature>
<evidence type="ECO:0000256" key="5">
    <source>
        <dbReference type="SAM" id="MobiDB-lite"/>
    </source>
</evidence>
<accession>A0AAV2NVU2</accession>
<evidence type="ECO:0000313" key="7">
    <source>
        <dbReference type="EMBL" id="CAL1683836.1"/>
    </source>
</evidence>
<dbReference type="AlphaFoldDB" id="A0AAV2NVU2"/>
<sequence>MIRNELVTEPLKPQEEEEEETRHCGMNDEIHDSPISKPSTPKARRPISSEEESYLHNDFNKSYMDNISRQQKSNLSENETLPEDNSINDRQIKSSDEHIEENEPSFHSQKDFLKLSKLEKSSQSPINKQNINSFYLGSIIASYPVIILVTAIVFGIFIIRFGSVFSLFSSMSEKQMQLVNNPTSLFNPWKKSMEEIKAKFYNQELDSWNDISSAINEIISRNPKVPQIILLFANETSTMDCLATDLADISSTVLHVDSPLYLNPENFGDDAGEIIDELNKHSPAKKVVIIRNILNINAEAIKVLHNLCEKENPLIREAIYILTMQTNDYQLSQQKLKFVEDQFYHKLSKNIDRDILMALVTRITDGAIISVQPEPHLRYC</sequence>
<evidence type="ECO:0000313" key="8">
    <source>
        <dbReference type="Proteomes" id="UP001497644"/>
    </source>
</evidence>
<dbReference type="Gene3D" id="3.40.50.12190">
    <property type="match status" value="1"/>
</dbReference>
<reference evidence="7" key="1">
    <citation type="submission" date="2024-04" db="EMBL/GenBank/DDBJ databases">
        <authorList>
            <consortium name="Molecular Ecology Group"/>
        </authorList>
    </citation>
    <scope>NUCLEOTIDE SEQUENCE</scope>
</reference>
<evidence type="ECO:0000256" key="1">
    <source>
        <dbReference type="ARBA" id="ARBA00004370"/>
    </source>
</evidence>
<name>A0AAV2NVU2_9HYME</name>
<organism evidence="7 8">
    <name type="scientific">Lasius platythorax</name>
    <dbReference type="NCBI Taxonomy" id="488582"/>
    <lineage>
        <taxon>Eukaryota</taxon>
        <taxon>Metazoa</taxon>
        <taxon>Ecdysozoa</taxon>
        <taxon>Arthropoda</taxon>
        <taxon>Hexapoda</taxon>
        <taxon>Insecta</taxon>
        <taxon>Pterygota</taxon>
        <taxon>Neoptera</taxon>
        <taxon>Endopterygota</taxon>
        <taxon>Hymenoptera</taxon>
        <taxon>Apocrita</taxon>
        <taxon>Aculeata</taxon>
        <taxon>Formicoidea</taxon>
        <taxon>Formicidae</taxon>
        <taxon>Formicinae</taxon>
        <taxon>Lasius</taxon>
        <taxon>Lasius</taxon>
    </lineage>
</organism>
<dbReference type="GO" id="GO:0061024">
    <property type="term" value="P:membrane organization"/>
    <property type="evidence" value="ECO:0007669"/>
    <property type="project" value="TreeGrafter"/>
</dbReference>
<keyword evidence="3 6" id="KW-1133">Transmembrane helix</keyword>
<dbReference type="InterPro" id="IPR008662">
    <property type="entry name" value="TOIP1/2"/>
</dbReference>
<gene>
    <name evidence="7" type="ORF">LPLAT_LOCUS9592</name>
</gene>
<dbReference type="PANTHER" id="PTHR18843:SF7">
    <property type="entry name" value="LAMINA-ASSOCIATED POLYPEPTIDE 1B ISOFORM 1-RELATED"/>
    <property type="match status" value="1"/>
</dbReference>
<evidence type="ECO:0000256" key="2">
    <source>
        <dbReference type="ARBA" id="ARBA00022692"/>
    </source>
</evidence>
<dbReference type="GO" id="GO:0016020">
    <property type="term" value="C:membrane"/>
    <property type="evidence" value="ECO:0007669"/>
    <property type="project" value="UniProtKB-SubCell"/>
</dbReference>
<dbReference type="EMBL" id="OZ034828">
    <property type="protein sequence ID" value="CAL1683836.1"/>
    <property type="molecule type" value="Genomic_DNA"/>
</dbReference>
<dbReference type="PANTHER" id="PTHR18843">
    <property type="entry name" value="TORSIN-1A-INTERACTING PROTEIN"/>
    <property type="match status" value="1"/>
</dbReference>
<comment type="subcellular location">
    <subcellularLocation>
        <location evidence="1">Membrane</location>
    </subcellularLocation>
</comment>
<keyword evidence="8" id="KW-1185">Reference proteome</keyword>
<keyword evidence="2 6" id="KW-0812">Transmembrane</keyword>
<dbReference type="InterPro" id="IPR038599">
    <property type="entry name" value="LAP1C-like_C_sf"/>
</dbReference>
<feature type="transmembrane region" description="Helical" evidence="6">
    <location>
        <begin position="134"/>
        <end position="159"/>
    </location>
</feature>
<dbReference type="GO" id="GO:0001671">
    <property type="term" value="F:ATPase activator activity"/>
    <property type="evidence" value="ECO:0007669"/>
    <property type="project" value="InterPro"/>
</dbReference>
<evidence type="ECO:0000256" key="6">
    <source>
        <dbReference type="SAM" id="Phobius"/>
    </source>
</evidence>
<evidence type="ECO:0000256" key="4">
    <source>
        <dbReference type="ARBA" id="ARBA00023136"/>
    </source>
</evidence>
<proteinExistence type="predicted"/>
<feature type="compositionally biased region" description="Basic and acidic residues" evidence="5">
    <location>
        <begin position="20"/>
        <end position="34"/>
    </location>
</feature>
<keyword evidence="4 6" id="KW-0472">Membrane</keyword>
<protein>
    <submittedName>
        <fullName evidence="7">Uncharacterized protein</fullName>
    </submittedName>
</protein>
<dbReference type="Proteomes" id="UP001497644">
    <property type="component" value="Chromosome 5"/>
</dbReference>
<evidence type="ECO:0000256" key="3">
    <source>
        <dbReference type="ARBA" id="ARBA00022989"/>
    </source>
</evidence>